<feature type="transmembrane region" description="Helical" evidence="1">
    <location>
        <begin position="77"/>
        <end position="99"/>
    </location>
</feature>
<dbReference type="Proteomes" id="UP000178448">
    <property type="component" value="Unassembled WGS sequence"/>
</dbReference>
<protein>
    <submittedName>
        <fullName evidence="2">Uncharacterized protein</fullName>
    </submittedName>
</protein>
<name>A0A1F5YR26_9BACT</name>
<proteinExistence type="predicted"/>
<dbReference type="AlphaFoldDB" id="A0A1F5YR26"/>
<dbReference type="EMBL" id="MFJD01000007">
    <property type="protein sequence ID" value="OGG02576.1"/>
    <property type="molecule type" value="Genomic_DNA"/>
</dbReference>
<comment type="caution">
    <text evidence="2">The sequence shown here is derived from an EMBL/GenBank/DDBJ whole genome shotgun (WGS) entry which is preliminary data.</text>
</comment>
<evidence type="ECO:0000256" key="1">
    <source>
        <dbReference type="SAM" id="Phobius"/>
    </source>
</evidence>
<reference evidence="2 3" key="1">
    <citation type="journal article" date="2016" name="Nat. Commun.">
        <title>Thousands of microbial genomes shed light on interconnected biogeochemical processes in an aquifer system.</title>
        <authorList>
            <person name="Anantharaman K."/>
            <person name="Brown C.T."/>
            <person name="Hug L.A."/>
            <person name="Sharon I."/>
            <person name="Castelle C.J."/>
            <person name="Probst A.J."/>
            <person name="Thomas B.C."/>
            <person name="Singh A."/>
            <person name="Wilkins M.J."/>
            <person name="Karaoz U."/>
            <person name="Brodie E.L."/>
            <person name="Williams K.H."/>
            <person name="Hubbard S.S."/>
            <person name="Banfield J.F."/>
        </authorList>
    </citation>
    <scope>NUCLEOTIDE SEQUENCE [LARGE SCALE GENOMIC DNA]</scope>
</reference>
<dbReference type="STRING" id="1798374.A2Z33_02185"/>
<evidence type="ECO:0000313" key="3">
    <source>
        <dbReference type="Proteomes" id="UP000178448"/>
    </source>
</evidence>
<keyword evidence="1" id="KW-0812">Transmembrane</keyword>
<keyword evidence="1" id="KW-0472">Membrane</keyword>
<evidence type="ECO:0000313" key="2">
    <source>
        <dbReference type="EMBL" id="OGG02576.1"/>
    </source>
</evidence>
<keyword evidence="1" id="KW-1133">Transmembrane helix</keyword>
<accession>A0A1F5YR26</accession>
<feature type="transmembrane region" description="Helical" evidence="1">
    <location>
        <begin position="51"/>
        <end position="71"/>
    </location>
</feature>
<sequence length="109" mass="12028">MGVGSGIGRRTGRSFPFSEPALESRKITLRNYVRQNIDGARHIFANSKIRAVSVFSILINFTAYAGLWYLYEPRIAQAGFTGQLLGILVAGTYLIRAVGTKLIPAVLRR</sequence>
<gene>
    <name evidence="2" type="ORF">A2Z33_02185</name>
</gene>
<organism evidence="2 3">
    <name type="scientific">Candidatus Gottesmanbacteria bacterium RBG_16_52_11</name>
    <dbReference type="NCBI Taxonomy" id="1798374"/>
    <lineage>
        <taxon>Bacteria</taxon>
        <taxon>Candidatus Gottesmaniibacteriota</taxon>
    </lineage>
</organism>